<organism evidence="1 2">
    <name type="scientific">Candidatus Wolfebacteria bacterium RIFCSPLOWO2_01_FULL_47_17b</name>
    <dbReference type="NCBI Taxonomy" id="1802558"/>
    <lineage>
        <taxon>Bacteria</taxon>
        <taxon>Candidatus Wolfeibacteriota</taxon>
    </lineage>
</organism>
<sequence length="77" mass="8742">MHFSEEKTAKLIKEIGKLEGELSLERQNELTQKRKTEHAFDKITELVNRYQEKGILTASEASELISVIGAIRGEVVE</sequence>
<name>A0A1F8DWW8_9BACT</name>
<reference evidence="1 2" key="1">
    <citation type="journal article" date="2016" name="Nat. Commun.">
        <title>Thousands of microbial genomes shed light on interconnected biogeochemical processes in an aquifer system.</title>
        <authorList>
            <person name="Anantharaman K."/>
            <person name="Brown C.T."/>
            <person name="Hug L.A."/>
            <person name="Sharon I."/>
            <person name="Castelle C.J."/>
            <person name="Probst A.J."/>
            <person name="Thomas B.C."/>
            <person name="Singh A."/>
            <person name="Wilkins M.J."/>
            <person name="Karaoz U."/>
            <person name="Brodie E.L."/>
            <person name="Williams K.H."/>
            <person name="Hubbard S.S."/>
            <person name="Banfield J.F."/>
        </authorList>
    </citation>
    <scope>NUCLEOTIDE SEQUENCE [LARGE SCALE GENOMIC DNA]</scope>
</reference>
<dbReference type="Proteomes" id="UP000177011">
    <property type="component" value="Unassembled WGS sequence"/>
</dbReference>
<gene>
    <name evidence="1" type="ORF">A2935_00010</name>
</gene>
<dbReference type="EMBL" id="MGIS01000021">
    <property type="protein sequence ID" value="OGM92549.1"/>
    <property type="molecule type" value="Genomic_DNA"/>
</dbReference>
<accession>A0A1F8DWW8</accession>
<dbReference type="AlphaFoldDB" id="A0A1F8DWW8"/>
<evidence type="ECO:0000313" key="1">
    <source>
        <dbReference type="EMBL" id="OGM92549.1"/>
    </source>
</evidence>
<evidence type="ECO:0000313" key="2">
    <source>
        <dbReference type="Proteomes" id="UP000177011"/>
    </source>
</evidence>
<proteinExistence type="predicted"/>
<comment type="caution">
    <text evidence="1">The sequence shown here is derived from an EMBL/GenBank/DDBJ whole genome shotgun (WGS) entry which is preliminary data.</text>
</comment>
<protein>
    <submittedName>
        <fullName evidence="1">Uncharacterized protein</fullName>
    </submittedName>
</protein>